<dbReference type="GO" id="GO:0005737">
    <property type="term" value="C:cytoplasm"/>
    <property type="evidence" value="ECO:0007669"/>
    <property type="project" value="UniProtKB-SubCell"/>
</dbReference>
<comment type="caution">
    <text evidence="10">The sequence shown here is derived from an EMBL/GenBank/DDBJ whole genome shotgun (WGS) entry which is preliminary data.</text>
</comment>
<comment type="similarity">
    <text evidence="4">Belongs to the ELP4 family.</text>
</comment>
<dbReference type="PANTHER" id="PTHR12896:SF1">
    <property type="entry name" value="ELONGATOR COMPLEX PROTEIN 4"/>
    <property type="match status" value="1"/>
</dbReference>
<evidence type="ECO:0000256" key="4">
    <source>
        <dbReference type="ARBA" id="ARBA00007573"/>
    </source>
</evidence>
<keyword evidence="8" id="KW-0539">Nucleus</keyword>
<dbReference type="AlphaFoldDB" id="A0A9W8Y7T2"/>
<evidence type="ECO:0000313" key="11">
    <source>
        <dbReference type="Proteomes" id="UP001140560"/>
    </source>
</evidence>
<dbReference type="Proteomes" id="UP001140560">
    <property type="component" value="Unassembled WGS sequence"/>
</dbReference>
<dbReference type="CDD" id="cd19494">
    <property type="entry name" value="Elp4"/>
    <property type="match status" value="1"/>
</dbReference>
<comment type="pathway">
    <text evidence="3">tRNA modification; 5-methoxycarbonylmethyl-2-thiouridine-tRNA biosynthesis.</text>
</comment>
<dbReference type="PANTHER" id="PTHR12896">
    <property type="entry name" value="PAX6 NEIGHBOR PROTEIN PAXNEB"/>
    <property type="match status" value="1"/>
</dbReference>
<evidence type="ECO:0000256" key="3">
    <source>
        <dbReference type="ARBA" id="ARBA00005043"/>
    </source>
</evidence>
<feature type="region of interest" description="Disordered" evidence="9">
    <location>
        <begin position="147"/>
        <end position="167"/>
    </location>
</feature>
<feature type="region of interest" description="Disordered" evidence="9">
    <location>
        <begin position="372"/>
        <end position="398"/>
    </location>
</feature>
<accession>A0A9W8Y7T2</accession>
<dbReference type="GO" id="GO:0008023">
    <property type="term" value="C:transcription elongation factor complex"/>
    <property type="evidence" value="ECO:0007669"/>
    <property type="project" value="TreeGrafter"/>
</dbReference>
<dbReference type="InterPro" id="IPR027417">
    <property type="entry name" value="P-loop_NTPase"/>
</dbReference>
<evidence type="ECO:0000256" key="6">
    <source>
        <dbReference type="ARBA" id="ARBA00022490"/>
    </source>
</evidence>
<evidence type="ECO:0000313" key="10">
    <source>
        <dbReference type="EMBL" id="KAJ4368199.1"/>
    </source>
</evidence>
<proteinExistence type="inferred from homology"/>
<evidence type="ECO:0000256" key="5">
    <source>
        <dbReference type="ARBA" id="ARBA00020265"/>
    </source>
</evidence>
<dbReference type="Pfam" id="PF05625">
    <property type="entry name" value="PAXNEB"/>
    <property type="match status" value="1"/>
</dbReference>
<evidence type="ECO:0000256" key="9">
    <source>
        <dbReference type="SAM" id="MobiDB-lite"/>
    </source>
</evidence>
<feature type="compositionally biased region" description="Basic and acidic residues" evidence="9">
    <location>
        <begin position="380"/>
        <end position="398"/>
    </location>
</feature>
<dbReference type="EMBL" id="JAPEUY010000011">
    <property type="protein sequence ID" value="KAJ4368199.1"/>
    <property type="molecule type" value="Genomic_DNA"/>
</dbReference>
<dbReference type="InterPro" id="IPR008728">
    <property type="entry name" value="Elongator_complex_protein_4"/>
</dbReference>
<gene>
    <name evidence="10" type="primary">ELP4</name>
    <name evidence="10" type="ORF">N0V83_006555</name>
</gene>
<evidence type="ECO:0000256" key="7">
    <source>
        <dbReference type="ARBA" id="ARBA00022694"/>
    </source>
</evidence>
<evidence type="ECO:0000256" key="1">
    <source>
        <dbReference type="ARBA" id="ARBA00004123"/>
    </source>
</evidence>
<keyword evidence="7" id="KW-0819">tRNA processing</keyword>
<protein>
    <recommendedName>
        <fullName evidence="5">Elongator complex protein 4</fullName>
    </recommendedName>
</protein>
<organism evidence="10 11">
    <name type="scientific">Neocucurbitaria cava</name>
    <dbReference type="NCBI Taxonomy" id="798079"/>
    <lineage>
        <taxon>Eukaryota</taxon>
        <taxon>Fungi</taxon>
        <taxon>Dikarya</taxon>
        <taxon>Ascomycota</taxon>
        <taxon>Pezizomycotina</taxon>
        <taxon>Dothideomycetes</taxon>
        <taxon>Pleosporomycetidae</taxon>
        <taxon>Pleosporales</taxon>
        <taxon>Pleosporineae</taxon>
        <taxon>Cucurbitariaceae</taxon>
        <taxon>Neocucurbitaria</taxon>
    </lineage>
</organism>
<dbReference type="GO" id="GO:0002098">
    <property type="term" value="P:tRNA wobble uridine modification"/>
    <property type="evidence" value="ECO:0007669"/>
    <property type="project" value="InterPro"/>
</dbReference>
<keyword evidence="11" id="KW-1185">Reference proteome</keyword>
<reference evidence="10" key="1">
    <citation type="submission" date="2022-10" db="EMBL/GenBank/DDBJ databases">
        <title>Tapping the CABI collections for fungal endophytes: first genome assemblies for Collariella, Neodidymelliopsis, Ascochyta clinopodiicola, Didymella pomorum, Didymosphaeria variabile, Neocosmospora piperis and Neocucurbitaria cava.</title>
        <authorList>
            <person name="Hill R."/>
        </authorList>
    </citation>
    <scope>NUCLEOTIDE SEQUENCE</scope>
    <source>
        <strain evidence="10">IMI 356814</strain>
    </source>
</reference>
<evidence type="ECO:0000256" key="8">
    <source>
        <dbReference type="ARBA" id="ARBA00023242"/>
    </source>
</evidence>
<evidence type="ECO:0000256" key="2">
    <source>
        <dbReference type="ARBA" id="ARBA00004496"/>
    </source>
</evidence>
<dbReference type="GO" id="GO:0033588">
    <property type="term" value="C:elongator holoenzyme complex"/>
    <property type="evidence" value="ECO:0007669"/>
    <property type="project" value="InterPro"/>
</dbReference>
<feature type="region of interest" description="Disordered" evidence="9">
    <location>
        <begin position="12"/>
        <end position="52"/>
    </location>
</feature>
<keyword evidence="6" id="KW-0963">Cytoplasm</keyword>
<dbReference type="Gene3D" id="3.40.50.300">
    <property type="entry name" value="P-loop containing nucleotide triphosphate hydrolases"/>
    <property type="match status" value="1"/>
</dbReference>
<dbReference type="OrthoDB" id="289162at2759"/>
<comment type="subcellular location">
    <subcellularLocation>
        <location evidence="2">Cytoplasm</location>
    </subcellularLocation>
    <subcellularLocation>
        <location evidence="1">Nucleus</location>
    </subcellularLocation>
</comment>
<sequence>MAFRKRNIALSRTPVGEDASNVPSTLPTAPPAPTPLGVRPSPIDGRPTTSTGIPSLDGILAGHAGLALGNSILIEESGTTDYAGALLRFYAAEGVVQGHKVHVVGMGEVWGRQLPGISEDKGDKRKEGKERAEKMKIAWRYEGLGQFESARGSPSPNRGAAQGENATEEPSIFCHTFDLARRLTLPVGTAINYIPIPRVASDPSSIFPPILQNIQRQLDSTPPHTTHRLVLPSLLSPALYPPASAHPSSILQFLHALRALLRRYPTRLTAISTLSLSLYPRSSGLVRWMEILSDGVLELSPFPYSHMQALAQSAGTTKDEERPQGMLAVHKLPVFHEKGGGGGVEGLGEDMAFTLSRRKFVIAKFSLPPLEGDTEAQEQAVREAAGDSGMPRKEDLEF</sequence>
<name>A0A9W8Y7T2_9PLEO</name>